<dbReference type="SMART" id="SM00248">
    <property type="entry name" value="ANK"/>
    <property type="match status" value="6"/>
</dbReference>
<evidence type="ECO:0000256" key="3">
    <source>
        <dbReference type="PROSITE-ProRule" id="PRU00023"/>
    </source>
</evidence>
<dbReference type="InterPro" id="IPR002110">
    <property type="entry name" value="Ankyrin_rpt"/>
</dbReference>
<dbReference type="EMBL" id="ML986598">
    <property type="protein sequence ID" value="KAF2266540.1"/>
    <property type="molecule type" value="Genomic_DNA"/>
</dbReference>
<keyword evidence="2 3" id="KW-0040">ANK repeat</keyword>
<comment type="caution">
    <text evidence="4">The sequence shown here is derived from an EMBL/GenBank/DDBJ whole genome shotgun (WGS) entry which is preliminary data.</text>
</comment>
<reference evidence="5" key="1">
    <citation type="journal article" date="2020" name="Stud. Mycol.">
        <title>101 Dothideomycetes genomes: A test case for predicting lifestyles and emergence of pathogens.</title>
        <authorList>
            <person name="Haridas S."/>
            <person name="Albert R."/>
            <person name="Binder M."/>
            <person name="Bloem J."/>
            <person name="LaButti K."/>
            <person name="Salamov A."/>
            <person name="Andreopoulos B."/>
            <person name="Baker S."/>
            <person name="Barry K."/>
            <person name="Bills G."/>
            <person name="Bluhm B."/>
            <person name="Cannon C."/>
            <person name="Castanera R."/>
            <person name="Culley D."/>
            <person name="Daum C."/>
            <person name="Ezra D."/>
            <person name="Gonzalez J."/>
            <person name="Henrissat B."/>
            <person name="Kuo A."/>
            <person name="Liang C."/>
            <person name="Lipzen A."/>
            <person name="Lutzoni F."/>
            <person name="Magnuson J."/>
            <person name="Mondo S."/>
            <person name="Nolan M."/>
            <person name="Ohm R."/>
            <person name="Pangilinan J."/>
            <person name="Park H.-J."/>
            <person name="Ramirez L."/>
            <person name="Alfaro M."/>
            <person name="Sun H."/>
            <person name="Tritt A."/>
            <person name="Yoshinaga Y."/>
            <person name="Zwiers L.-H."/>
            <person name="Turgeon B."/>
            <person name="Goodwin S."/>
            <person name="Spatafora J."/>
            <person name="Crous P."/>
            <person name="Grigoriev I."/>
        </authorList>
    </citation>
    <scope>NUCLEOTIDE SEQUENCE [LARGE SCALE GENOMIC DNA]</scope>
    <source>
        <strain evidence="5">CBS 304.66</strain>
    </source>
</reference>
<dbReference type="PROSITE" id="PS50297">
    <property type="entry name" value="ANK_REP_REGION"/>
    <property type="match status" value="4"/>
</dbReference>
<feature type="repeat" description="ANK" evidence="3">
    <location>
        <begin position="885"/>
        <end position="917"/>
    </location>
</feature>
<dbReference type="OrthoDB" id="3790192at2759"/>
<evidence type="ECO:0000313" key="4">
    <source>
        <dbReference type="EMBL" id="KAF2266540.1"/>
    </source>
</evidence>
<feature type="repeat" description="ANK" evidence="3">
    <location>
        <begin position="851"/>
        <end position="883"/>
    </location>
</feature>
<dbReference type="AlphaFoldDB" id="A0A9P4KDF1"/>
<accession>A0A9P4KDF1</accession>
<evidence type="ECO:0000256" key="2">
    <source>
        <dbReference type="ARBA" id="ARBA00023043"/>
    </source>
</evidence>
<dbReference type="PANTHER" id="PTHR24171">
    <property type="entry name" value="ANKYRIN REPEAT DOMAIN-CONTAINING PROTEIN 39-RELATED"/>
    <property type="match status" value="1"/>
</dbReference>
<dbReference type="PROSITE" id="PS50088">
    <property type="entry name" value="ANK_REPEAT"/>
    <property type="match status" value="5"/>
</dbReference>
<keyword evidence="5" id="KW-1185">Reference proteome</keyword>
<keyword evidence="1" id="KW-0677">Repeat</keyword>
<organism evidence="4 5">
    <name type="scientific">Lojkania enalia</name>
    <dbReference type="NCBI Taxonomy" id="147567"/>
    <lineage>
        <taxon>Eukaryota</taxon>
        <taxon>Fungi</taxon>
        <taxon>Dikarya</taxon>
        <taxon>Ascomycota</taxon>
        <taxon>Pezizomycotina</taxon>
        <taxon>Dothideomycetes</taxon>
        <taxon>Pleosporomycetidae</taxon>
        <taxon>Pleosporales</taxon>
        <taxon>Pleosporales incertae sedis</taxon>
        <taxon>Lojkania</taxon>
    </lineage>
</organism>
<feature type="repeat" description="ANK" evidence="3">
    <location>
        <begin position="785"/>
        <end position="817"/>
    </location>
</feature>
<gene>
    <name evidence="4" type="ORF">CC78DRAFT_559351</name>
</gene>
<proteinExistence type="predicted"/>
<evidence type="ECO:0000313" key="5">
    <source>
        <dbReference type="Proteomes" id="UP000800093"/>
    </source>
</evidence>
<sequence>MSSSVTGQVDWVSLLKTPITFGLGVLLRLSKAGLDASTVAFGRQKRIHDAFSHLDSFSSYGKLIWFGFGIKPIINDLADTEAGMTCVALCACMSISYDSFYAAGVIREFCKIYGAPPDFLPSIHQWKALVDICAGSISNSKFPTLLEGFIRCVLPNAELSLQKPTSMEALAKAVGALADVSNGTLENVIIAGGLDCMWLAAISEWLLSLNVEIRYSSGFTIYKSSTDSDYRMPAVIIIFLSDNDQPIHLSKCYIVPKGNKFWDNPSQGQHAFRGGRSEWRTILADTFGPCLHTLVQGSTRQEFALLMHHISHLTEAYYRYGSVRGDAGQNFANSSGLFSRFHFAHRSSRGHDFLTFAAQQLPELTATLDAVSQLEIRSHINPNLEDCINNIALKCVCRRCCGEMLVHNHRKSHVTENYPKERRRWVYDLPAYLPEIDVDILTAALIIFSGSEDTDFVEDTASSAVSRDGVCAFFKAMEDLDLFPEEASTVKVVPGYIEFNRIKYVRICDLIGDTGITRGDFGPRPAYKLLAQESRQPGVIAAAYKVSCNISSYEHVLGISTLEKAIAKSLRGRVRCRELCGRKFSNEVQEDIVFVQNDLIQEDNLSELSEGPLPFQRQWSVLSIQNQGMDKTIRLRIAQAVIYRLYFEIAKQDHNYHLAFLDVCRDCNSIGPIPPVSGKVDVSMSSHLDLSSNCRSEGTISVSSPSETGSWTNRDIEIFVITRSNLNRQETSATVTQNAMQLLPKHNIYYKGFYNGIHIAAMLGYEGMLQLMLEGGATMHSTMVGGETALHCAAKRGQYETVKILLGRGFPLEMKDKNGLTPLSSTARRGVTPMVEFLIRYDATLTSRDNYGKTTLVWAADRGHLALVERLLQEKADFNAAAGSSGRTSLQAAARGGHLAVVERLLQEKADRLLQEKADVNAAAEEYGGRTALQEAVSRGYQTIVDRLREAGARK</sequence>
<dbReference type="Gene3D" id="1.25.40.20">
    <property type="entry name" value="Ankyrin repeat-containing domain"/>
    <property type="match status" value="1"/>
</dbReference>
<dbReference type="InterPro" id="IPR036770">
    <property type="entry name" value="Ankyrin_rpt-contain_sf"/>
</dbReference>
<feature type="repeat" description="ANK" evidence="3">
    <location>
        <begin position="818"/>
        <end position="850"/>
    </location>
</feature>
<dbReference type="SUPFAM" id="SSF48403">
    <property type="entry name" value="Ankyrin repeat"/>
    <property type="match status" value="1"/>
</dbReference>
<protein>
    <submittedName>
        <fullName evidence="4">Ankyrin repeat-containing protein</fullName>
    </submittedName>
</protein>
<feature type="repeat" description="ANK" evidence="3">
    <location>
        <begin position="928"/>
        <end position="955"/>
    </location>
</feature>
<evidence type="ECO:0000256" key="1">
    <source>
        <dbReference type="ARBA" id="ARBA00022737"/>
    </source>
</evidence>
<dbReference type="Pfam" id="PF12796">
    <property type="entry name" value="Ank_2"/>
    <property type="match status" value="3"/>
</dbReference>
<name>A0A9P4KDF1_9PLEO</name>
<dbReference type="Proteomes" id="UP000800093">
    <property type="component" value="Unassembled WGS sequence"/>
</dbReference>